<name>A0A2M7V2L5_9BACT</name>
<dbReference type="AlphaFoldDB" id="A0A2M7V2L5"/>
<feature type="region of interest" description="Disordered" evidence="1">
    <location>
        <begin position="37"/>
        <end position="72"/>
    </location>
</feature>
<proteinExistence type="predicted"/>
<evidence type="ECO:0000313" key="3">
    <source>
        <dbReference type="Proteomes" id="UP000230078"/>
    </source>
</evidence>
<organism evidence="2 3">
    <name type="scientific">Candidatus Magasanikbacteria bacterium CG_4_10_14_0_2_um_filter_41_31</name>
    <dbReference type="NCBI Taxonomy" id="1974639"/>
    <lineage>
        <taxon>Bacteria</taxon>
        <taxon>Candidatus Magasanikiibacteriota</taxon>
    </lineage>
</organism>
<dbReference type="EMBL" id="PFPI01000051">
    <property type="protein sequence ID" value="PIZ92694.1"/>
    <property type="molecule type" value="Genomic_DNA"/>
</dbReference>
<evidence type="ECO:0000313" key="2">
    <source>
        <dbReference type="EMBL" id="PIZ92694.1"/>
    </source>
</evidence>
<protein>
    <submittedName>
        <fullName evidence="2">Uncharacterized protein</fullName>
    </submittedName>
</protein>
<evidence type="ECO:0000256" key="1">
    <source>
        <dbReference type="SAM" id="MobiDB-lite"/>
    </source>
</evidence>
<reference evidence="3" key="1">
    <citation type="submission" date="2017-09" db="EMBL/GenBank/DDBJ databases">
        <title>Depth-based differentiation of microbial function through sediment-hosted aquifers and enrichment of novel symbionts in the deep terrestrial subsurface.</title>
        <authorList>
            <person name="Probst A.J."/>
            <person name="Ladd B."/>
            <person name="Jarett J.K."/>
            <person name="Geller-Mcgrath D.E."/>
            <person name="Sieber C.M.K."/>
            <person name="Emerson J.B."/>
            <person name="Anantharaman K."/>
            <person name="Thomas B.C."/>
            <person name="Malmstrom R."/>
            <person name="Stieglmeier M."/>
            <person name="Klingl A."/>
            <person name="Woyke T."/>
            <person name="Ryan C.M."/>
            <person name="Banfield J.F."/>
        </authorList>
    </citation>
    <scope>NUCLEOTIDE SEQUENCE [LARGE SCALE GENOMIC DNA]</scope>
</reference>
<dbReference type="Proteomes" id="UP000230078">
    <property type="component" value="Unassembled WGS sequence"/>
</dbReference>
<sequence>MGEHSEGVPLYIEEPSDGLSREKPAAVPSSRVYIGNIGGEPVGGKDMGENPGEDDFGVLEIPMRDEDKDDSK</sequence>
<accession>A0A2M7V2L5</accession>
<comment type="caution">
    <text evidence="2">The sequence shown here is derived from an EMBL/GenBank/DDBJ whole genome shotgun (WGS) entry which is preliminary data.</text>
</comment>
<feature type="region of interest" description="Disordered" evidence="1">
    <location>
        <begin position="1"/>
        <end position="25"/>
    </location>
</feature>
<gene>
    <name evidence="2" type="ORF">COX83_03735</name>
</gene>
<feature type="compositionally biased region" description="Basic and acidic residues" evidence="1">
    <location>
        <begin position="62"/>
        <end position="72"/>
    </location>
</feature>